<sequence>MSYIPRNRRGKNKSSKGSPGIGFKLTNDGDFDISDRKLVNVKSPENPKDVVNKEYLLQKALTFHDHYSVVDLKDKYRIIGSGVIPNDNKIDKTLVTGGWVKDKTLTLENDVYNSKNKRIVNVDYPKDELDAVNKTYVDNRTFKMSQIDSSKSDNILHRSDNGLYVSLKDIDKSSNRYFQLILNGYFSAMDVITYSNTNKSWNNKVSSGSPFVFSMEYYDYNSFKSTKHPDVFRLQSNGKIKKINYHSSNKHYSSVISLYINKVEELLMSRNSDEYSNTVGYIPFKENDLLEIKFKESYPSEHNPDFNPISFHTVSIFLSYDI</sequence>
<organism evidence="2">
    <name type="scientific">Photinus pyralis</name>
    <name type="common">Common eastern firefly</name>
    <name type="synonym">Lampyris pyralis</name>
    <dbReference type="NCBI Taxonomy" id="7054"/>
    <lineage>
        <taxon>Eukaryota</taxon>
        <taxon>Metazoa</taxon>
        <taxon>Ecdysozoa</taxon>
        <taxon>Arthropoda</taxon>
        <taxon>Hexapoda</taxon>
        <taxon>Insecta</taxon>
        <taxon>Pterygota</taxon>
        <taxon>Neoptera</taxon>
        <taxon>Endopterygota</taxon>
        <taxon>Coleoptera</taxon>
        <taxon>Polyphaga</taxon>
        <taxon>Elateriformia</taxon>
        <taxon>Elateroidea</taxon>
        <taxon>Lampyridae</taxon>
        <taxon>Lampyrinae</taxon>
        <taxon>Photinus</taxon>
    </lineage>
</organism>
<feature type="region of interest" description="Disordered" evidence="1">
    <location>
        <begin position="1"/>
        <end position="22"/>
    </location>
</feature>
<feature type="compositionally biased region" description="Basic residues" evidence="1">
    <location>
        <begin position="1"/>
        <end position="14"/>
    </location>
</feature>
<evidence type="ECO:0000256" key="1">
    <source>
        <dbReference type="SAM" id="MobiDB-lite"/>
    </source>
</evidence>
<protein>
    <submittedName>
        <fullName evidence="2">Uncharacterized protein</fullName>
    </submittedName>
</protein>
<reference evidence="2" key="1">
    <citation type="journal article" date="2016" name="Sci. Rep.">
        <title>Molecular characterization of firefly nuptial gifts: a multi-omics approach sheds light on postcopulatory sexual selection.</title>
        <authorList>
            <person name="Al-Wathiqui N."/>
            <person name="Fallon T.R."/>
            <person name="South A."/>
            <person name="Weng J.K."/>
            <person name="Lewis S.M."/>
        </authorList>
    </citation>
    <scope>NUCLEOTIDE SEQUENCE</scope>
</reference>
<dbReference type="EMBL" id="GEZM01001421">
    <property type="protein sequence ID" value="JAV97791.1"/>
    <property type="molecule type" value="Transcribed_RNA"/>
</dbReference>
<name>A0A1Y1NIU7_PHOPY</name>
<dbReference type="AlphaFoldDB" id="A0A1Y1NIU7"/>
<proteinExistence type="predicted"/>
<accession>A0A1Y1NIU7</accession>
<evidence type="ECO:0000313" key="2">
    <source>
        <dbReference type="EMBL" id="JAV97791.1"/>
    </source>
</evidence>